<evidence type="ECO:0000256" key="1">
    <source>
        <dbReference type="SAM" id="MobiDB-lite"/>
    </source>
</evidence>
<feature type="compositionally biased region" description="Low complexity" evidence="1">
    <location>
        <begin position="127"/>
        <end position="149"/>
    </location>
</feature>
<dbReference type="RefSeq" id="WP_146168939.1">
    <property type="nucleotide sequence ID" value="NZ_BOMO01000028.1"/>
</dbReference>
<feature type="compositionally biased region" description="Low complexity" evidence="1">
    <location>
        <begin position="103"/>
        <end position="119"/>
    </location>
</feature>
<dbReference type="OrthoDB" id="3298868at2"/>
<comment type="caution">
    <text evidence="2">The sequence shown here is derived from an EMBL/GenBank/DDBJ whole genome shotgun (WGS) entry which is preliminary data.</text>
</comment>
<accession>A0A2T0KNU6</accession>
<evidence type="ECO:0000313" key="2">
    <source>
        <dbReference type="EMBL" id="PRX25414.1"/>
    </source>
</evidence>
<feature type="region of interest" description="Disordered" evidence="1">
    <location>
        <begin position="34"/>
        <end position="149"/>
    </location>
</feature>
<evidence type="ECO:0000313" key="3">
    <source>
        <dbReference type="Proteomes" id="UP000239415"/>
    </source>
</evidence>
<name>A0A2T0KNU6_9ACTN</name>
<proteinExistence type="predicted"/>
<feature type="compositionally biased region" description="Polar residues" evidence="1">
    <location>
        <begin position="69"/>
        <end position="78"/>
    </location>
</feature>
<protein>
    <submittedName>
        <fullName evidence="2">Uncharacterized protein</fullName>
    </submittedName>
</protein>
<keyword evidence="3" id="KW-1185">Reference proteome</keyword>
<sequence length="149" mass="14677">MERGPLALFGAIIAVGLGPALWLGAQLGAVNLAPGQRPGTVDEQFPGADMDFGGAGAGDLADDGPVITYSYSPPTETSPVPKLVATSRPSPARTVPPRPPASPSRSPSVSPSASTSSSPPEDPPTGPSTSDSASPSASTGPATTEEGES</sequence>
<dbReference type="AlphaFoldDB" id="A0A2T0KNU6"/>
<organism evidence="2 3">
    <name type="scientific">Actinoplanes italicus</name>
    <dbReference type="NCBI Taxonomy" id="113567"/>
    <lineage>
        <taxon>Bacteria</taxon>
        <taxon>Bacillati</taxon>
        <taxon>Actinomycetota</taxon>
        <taxon>Actinomycetes</taxon>
        <taxon>Micromonosporales</taxon>
        <taxon>Micromonosporaceae</taxon>
        <taxon>Actinoplanes</taxon>
    </lineage>
</organism>
<reference evidence="2 3" key="1">
    <citation type="submission" date="2018-03" db="EMBL/GenBank/DDBJ databases">
        <title>Genomic Encyclopedia of Archaeal and Bacterial Type Strains, Phase II (KMG-II): from individual species to whole genera.</title>
        <authorList>
            <person name="Goeker M."/>
        </authorList>
    </citation>
    <scope>NUCLEOTIDE SEQUENCE [LARGE SCALE GENOMIC DNA]</scope>
    <source>
        <strain evidence="2 3">DSM 43146</strain>
    </source>
</reference>
<dbReference type="EMBL" id="PVMZ01000001">
    <property type="protein sequence ID" value="PRX25414.1"/>
    <property type="molecule type" value="Genomic_DNA"/>
</dbReference>
<dbReference type="Proteomes" id="UP000239415">
    <property type="component" value="Unassembled WGS sequence"/>
</dbReference>
<gene>
    <name evidence="2" type="ORF">CLV67_101127</name>
</gene>